<keyword evidence="1" id="KW-1133">Transmembrane helix</keyword>
<dbReference type="Proteomes" id="UP000887540">
    <property type="component" value="Unplaced"/>
</dbReference>
<dbReference type="AlphaFoldDB" id="A0A914DQU7"/>
<sequence>MSDGSPTALFCFKWTSTFIVLILALLLFSLVCSIGILFYNRNDKSRIPENLRSFEISTLILGAFIVLIYGIFSLVVLLKVHRVYNKAIEEKYVTGENKQ</sequence>
<dbReference type="WBParaSite" id="ACRNAN_scaffold3276.g13425.t1">
    <property type="protein sequence ID" value="ACRNAN_scaffold3276.g13425.t1"/>
    <property type="gene ID" value="ACRNAN_scaffold3276.g13425"/>
</dbReference>
<keyword evidence="2" id="KW-1185">Reference proteome</keyword>
<feature type="transmembrane region" description="Helical" evidence="1">
    <location>
        <begin position="59"/>
        <end position="78"/>
    </location>
</feature>
<keyword evidence="1" id="KW-0472">Membrane</keyword>
<keyword evidence="1" id="KW-0812">Transmembrane</keyword>
<evidence type="ECO:0000313" key="2">
    <source>
        <dbReference type="Proteomes" id="UP000887540"/>
    </source>
</evidence>
<protein>
    <submittedName>
        <fullName evidence="3">Uncharacterized protein</fullName>
    </submittedName>
</protein>
<accession>A0A914DQU7</accession>
<name>A0A914DQU7_9BILA</name>
<evidence type="ECO:0000256" key="1">
    <source>
        <dbReference type="SAM" id="Phobius"/>
    </source>
</evidence>
<proteinExistence type="predicted"/>
<feature type="transmembrane region" description="Helical" evidence="1">
    <location>
        <begin position="18"/>
        <end position="39"/>
    </location>
</feature>
<reference evidence="3" key="1">
    <citation type="submission" date="2022-11" db="UniProtKB">
        <authorList>
            <consortium name="WormBaseParasite"/>
        </authorList>
    </citation>
    <scope>IDENTIFICATION</scope>
</reference>
<evidence type="ECO:0000313" key="3">
    <source>
        <dbReference type="WBParaSite" id="ACRNAN_scaffold3276.g13425.t1"/>
    </source>
</evidence>
<organism evidence="2 3">
    <name type="scientific">Acrobeloides nanus</name>
    <dbReference type="NCBI Taxonomy" id="290746"/>
    <lineage>
        <taxon>Eukaryota</taxon>
        <taxon>Metazoa</taxon>
        <taxon>Ecdysozoa</taxon>
        <taxon>Nematoda</taxon>
        <taxon>Chromadorea</taxon>
        <taxon>Rhabditida</taxon>
        <taxon>Tylenchina</taxon>
        <taxon>Cephalobomorpha</taxon>
        <taxon>Cephaloboidea</taxon>
        <taxon>Cephalobidae</taxon>
        <taxon>Acrobeloides</taxon>
    </lineage>
</organism>